<dbReference type="EMBL" id="CP089983">
    <property type="protein sequence ID" value="WXB08995.1"/>
    <property type="molecule type" value="Genomic_DNA"/>
</dbReference>
<name>A0ABZ2LF44_9BACT</name>
<evidence type="ECO:0000313" key="1">
    <source>
        <dbReference type="EMBL" id="WXB08995.1"/>
    </source>
</evidence>
<dbReference type="RefSeq" id="WP_394838668.1">
    <property type="nucleotide sequence ID" value="NZ_CP089929.1"/>
</dbReference>
<gene>
    <name evidence="1" type="ORF">LVJ94_17395</name>
</gene>
<reference evidence="1" key="1">
    <citation type="submission" date="2021-12" db="EMBL/GenBank/DDBJ databases">
        <title>Discovery of the Pendulisporaceae a myxobacterial family with distinct sporulation behavior and unique specialized metabolism.</title>
        <authorList>
            <person name="Garcia R."/>
            <person name="Popoff A."/>
            <person name="Bader C.D."/>
            <person name="Loehr J."/>
            <person name="Walesch S."/>
            <person name="Walt C."/>
            <person name="Boldt J."/>
            <person name="Bunk B."/>
            <person name="Haeckl F.J.F.P.J."/>
            <person name="Gunesch A.P."/>
            <person name="Birkelbach J."/>
            <person name="Nuebel U."/>
            <person name="Pietschmann T."/>
            <person name="Bach T."/>
            <person name="Mueller R."/>
        </authorList>
    </citation>
    <scope>NUCLEOTIDE SEQUENCE</scope>
    <source>
        <strain evidence="1">MSr11367</strain>
    </source>
</reference>
<sequence>MEKLGAVKGLVPTADALRFLTALMDARKEEVRSRVELAKIEAARATAISQIRARADLYRQVFDRIFDERREFIEKHFEIIARGMASNDESLILNGLNGLGKIVATSPFANLASIAEVLEGDKEIEF</sequence>
<dbReference type="Proteomes" id="UP001374803">
    <property type="component" value="Chromosome"/>
</dbReference>
<protein>
    <submittedName>
        <fullName evidence="1">Uncharacterized protein</fullName>
    </submittedName>
</protein>
<keyword evidence="2" id="KW-1185">Reference proteome</keyword>
<proteinExistence type="predicted"/>
<accession>A0ABZ2LF44</accession>
<organism evidence="1 2">
    <name type="scientific">Pendulispora rubella</name>
    <dbReference type="NCBI Taxonomy" id="2741070"/>
    <lineage>
        <taxon>Bacteria</taxon>
        <taxon>Pseudomonadati</taxon>
        <taxon>Myxococcota</taxon>
        <taxon>Myxococcia</taxon>
        <taxon>Myxococcales</taxon>
        <taxon>Sorangiineae</taxon>
        <taxon>Pendulisporaceae</taxon>
        <taxon>Pendulispora</taxon>
    </lineage>
</organism>
<evidence type="ECO:0000313" key="2">
    <source>
        <dbReference type="Proteomes" id="UP001374803"/>
    </source>
</evidence>